<feature type="transmembrane region" description="Helical" evidence="2">
    <location>
        <begin position="79"/>
        <end position="98"/>
    </location>
</feature>
<keyword evidence="3" id="KW-0732">Signal</keyword>
<feature type="signal peptide" evidence="3">
    <location>
        <begin position="1"/>
        <end position="21"/>
    </location>
</feature>
<comment type="caution">
    <text evidence="4">The sequence shown here is derived from an EMBL/GenBank/DDBJ whole genome shotgun (WGS) entry which is preliminary data.</text>
</comment>
<feature type="region of interest" description="Disordered" evidence="1">
    <location>
        <begin position="24"/>
        <end position="51"/>
    </location>
</feature>
<evidence type="ECO:0000256" key="1">
    <source>
        <dbReference type="SAM" id="MobiDB-lite"/>
    </source>
</evidence>
<dbReference type="Proteomes" id="UP001165297">
    <property type="component" value="Unassembled WGS sequence"/>
</dbReference>
<accession>A0ABS8AI53</accession>
<dbReference type="RefSeq" id="WP_226189806.1">
    <property type="nucleotide sequence ID" value="NZ_JAJADQ010000014.1"/>
</dbReference>
<feature type="chain" id="PRO_5045954912" evidence="3">
    <location>
        <begin position="22"/>
        <end position="101"/>
    </location>
</feature>
<name>A0ABS8AI53_9BACT</name>
<keyword evidence="2" id="KW-1133">Transmembrane helix</keyword>
<reference evidence="4" key="1">
    <citation type="submission" date="2021-10" db="EMBL/GenBank/DDBJ databases">
        <authorList>
            <person name="Dean J.D."/>
            <person name="Kim M.K."/>
            <person name="Newey C.N."/>
            <person name="Stoker T.S."/>
            <person name="Thompson D.W."/>
            <person name="Grose J.H."/>
        </authorList>
    </citation>
    <scope>NUCLEOTIDE SEQUENCE</scope>
    <source>
        <strain evidence="4">BT635</strain>
    </source>
</reference>
<keyword evidence="2" id="KW-0812">Transmembrane</keyword>
<dbReference type="EMBL" id="JAJADQ010000014">
    <property type="protein sequence ID" value="MCB2380123.1"/>
    <property type="molecule type" value="Genomic_DNA"/>
</dbReference>
<protein>
    <submittedName>
        <fullName evidence="4">Uncharacterized protein</fullName>
    </submittedName>
</protein>
<keyword evidence="5" id="KW-1185">Reference proteome</keyword>
<organism evidence="4 5">
    <name type="scientific">Hymenobacter nitidus</name>
    <dbReference type="NCBI Taxonomy" id="2880929"/>
    <lineage>
        <taxon>Bacteria</taxon>
        <taxon>Pseudomonadati</taxon>
        <taxon>Bacteroidota</taxon>
        <taxon>Cytophagia</taxon>
        <taxon>Cytophagales</taxon>
        <taxon>Hymenobacteraceae</taxon>
        <taxon>Hymenobacter</taxon>
    </lineage>
</organism>
<keyword evidence="2" id="KW-0472">Membrane</keyword>
<proteinExistence type="predicted"/>
<evidence type="ECO:0000313" key="4">
    <source>
        <dbReference type="EMBL" id="MCB2380123.1"/>
    </source>
</evidence>
<evidence type="ECO:0000313" key="5">
    <source>
        <dbReference type="Proteomes" id="UP001165297"/>
    </source>
</evidence>
<evidence type="ECO:0000256" key="3">
    <source>
        <dbReference type="SAM" id="SignalP"/>
    </source>
</evidence>
<gene>
    <name evidence="4" type="ORF">LGH70_21185</name>
</gene>
<sequence>MRAAMLLLLGGMMLGAAGARAGRAGEGLATSGPTVSVSAPRPLLPPDTSRKALRPDSVVADMPAVVLAEDEKPTRKTSIRIVFAIALLTVTTLLLYNVRSR</sequence>
<evidence type="ECO:0000256" key="2">
    <source>
        <dbReference type="SAM" id="Phobius"/>
    </source>
</evidence>